<dbReference type="InterPro" id="IPR039426">
    <property type="entry name" value="TonB-dep_rcpt-like"/>
</dbReference>
<dbReference type="OrthoDB" id="9760620at2"/>
<sequence>MKNKLFIFLRVSVMCLCFINAEFAYGFSDNTQENVITITGTRTARAFIESPVSSAQISAEDIQQSAADNIADALRDVPGIQVDDAATPGMKRITLRGESSLRVAILIDGQEITDHSTYGAPLLLDTSMVERIEVIRGTSSVLYGGKALGGVINVITKKGGGKPIQFSATSSYHSATNGQQLAASVYGEVAGFDYRVSFSDTDHEDRETPDETINNSSFANDGFMIYLARQVGEHLIGLTYDEFNLSSEIATSIPNFLLDMPQRDRTKFSIFYQLEDIGETFKKIHLDAYDQTIDRTFLQHFEMNTPLQPPMSMNMIVDTEIKEKLDTQGINSQVDFSLNERHYIIMGLQNTRDKVDKNTVNVTQSTMLIGGIAGTPQIRESSSLESAELETNAIYLQDEWRISNQWIITIGARHYSVDASLIRSSRTGLNPSDNKDSELIGSFAVNYAVNSKNNLRAVFSQGYHYPTLLQIATGATAAGTYRNPNPDLSPETSDNFEFGYRLRNGDWLVDSVFFYTEAENYITTRSCSELPLTCLTPEDDIYINADAAKTKGIELNLVQGVSQDVSSYLSLTWLSREETFGSFTTKDTGSPSLFGRLGLKVKGASEWFNNYYVDTYIRAASGAKVSDANGERETFAGWGTLNLALGSYLGAEENYQLNLDFSNLLDKKYSPAKETLIAPGRSLMIRLSADF</sequence>
<dbReference type="Proteomes" id="UP000315439">
    <property type="component" value="Unassembled WGS sequence"/>
</dbReference>
<feature type="signal peptide" evidence="13">
    <location>
        <begin position="1"/>
        <end position="24"/>
    </location>
</feature>
<proteinExistence type="inferred from homology"/>
<comment type="subcellular location">
    <subcellularLocation>
        <location evidence="1 11">Cell outer membrane</location>
        <topology evidence="1 11">Multi-pass membrane protein</topology>
    </subcellularLocation>
</comment>
<evidence type="ECO:0000256" key="7">
    <source>
        <dbReference type="ARBA" id="ARBA00023077"/>
    </source>
</evidence>
<dbReference type="InterPro" id="IPR012910">
    <property type="entry name" value="Plug_dom"/>
</dbReference>
<evidence type="ECO:0000313" key="17">
    <source>
        <dbReference type="Proteomes" id="UP000315439"/>
    </source>
</evidence>
<protein>
    <submittedName>
        <fullName evidence="16">TonB-dependent receptor</fullName>
    </submittedName>
</protein>
<evidence type="ECO:0000256" key="3">
    <source>
        <dbReference type="ARBA" id="ARBA00022448"/>
    </source>
</evidence>
<keyword evidence="3 11" id="KW-0813">Transport</keyword>
<feature type="domain" description="TonB-dependent receptor-like beta-barrel" evidence="14">
    <location>
        <begin position="256"/>
        <end position="664"/>
    </location>
</feature>
<keyword evidence="10 11" id="KW-0998">Cell outer membrane</keyword>
<evidence type="ECO:0000313" key="16">
    <source>
        <dbReference type="EMBL" id="TQV88740.1"/>
    </source>
</evidence>
<evidence type="ECO:0000256" key="2">
    <source>
        <dbReference type="ARBA" id="ARBA00008143"/>
    </source>
</evidence>
<keyword evidence="4 11" id="KW-1134">Transmembrane beta strand</keyword>
<dbReference type="PROSITE" id="PS52016">
    <property type="entry name" value="TONB_DEPENDENT_REC_3"/>
    <property type="match status" value="1"/>
</dbReference>
<evidence type="ECO:0000256" key="12">
    <source>
        <dbReference type="RuleBase" id="RU003357"/>
    </source>
</evidence>
<dbReference type="Gene3D" id="2.170.130.10">
    <property type="entry name" value="TonB-dependent receptor, plug domain"/>
    <property type="match status" value="1"/>
</dbReference>
<feature type="domain" description="TonB-dependent receptor plug" evidence="15">
    <location>
        <begin position="49"/>
        <end position="151"/>
    </location>
</feature>
<dbReference type="Gene3D" id="2.40.170.20">
    <property type="entry name" value="TonB-dependent receptor, beta-barrel domain"/>
    <property type="match status" value="1"/>
</dbReference>
<gene>
    <name evidence="16" type="ORF">FLL46_04200</name>
</gene>
<dbReference type="EMBL" id="VIKS01000003">
    <property type="protein sequence ID" value="TQV88740.1"/>
    <property type="molecule type" value="Genomic_DNA"/>
</dbReference>
<feature type="chain" id="PRO_5021719182" evidence="13">
    <location>
        <begin position="25"/>
        <end position="691"/>
    </location>
</feature>
<evidence type="ECO:0000256" key="8">
    <source>
        <dbReference type="ARBA" id="ARBA00023136"/>
    </source>
</evidence>
<evidence type="ECO:0000256" key="1">
    <source>
        <dbReference type="ARBA" id="ARBA00004571"/>
    </source>
</evidence>
<dbReference type="RefSeq" id="WP_142892192.1">
    <property type="nucleotide sequence ID" value="NZ_ML660161.1"/>
</dbReference>
<evidence type="ECO:0000256" key="9">
    <source>
        <dbReference type="ARBA" id="ARBA00023170"/>
    </source>
</evidence>
<evidence type="ECO:0000256" key="10">
    <source>
        <dbReference type="ARBA" id="ARBA00023237"/>
    </source>
</evidence>
<evidence type="ECO:0000259" key="15">
    <source>
        <dbReference type="Pfam" id="PF07715"/>
    </source>
</evidence>
<dbReference type="InterPro" id="IPR000531">
    <property type="entry name" value="Beta-barrel_TonB"/>
</dbReference>
<evidence type="ECO:0000256" key="4">
    <source>
        <dbReference type="ARBA" id="ARBA00022452"/>
    </source>
</evidence>
<dbReference type="PANTHER" id="PTHR30069:SF29">
    <property type="entry name" value="HEMOGLOBIN AND HEMOGLOBIN-HAPTOGLOBIN-BINDING PROTEIN 1-RELATED"/>
    <property type="match status" value="1"/>
</dbReference>
<dbReference type="PANTHER" id="PTHR30069">
    <property type="entry name" value="TONB-DEPENDENT OUTER MEMBRANE RECEPTOR"/>
    <property type="match status" value="1"/>
</dbReference>
<dbReference type="Pfam" id="PF00593">
    <property type="entry name" value="TonB_dep_Rec_b-barrel"/>
    <property type="match status" value="1"/>
</dbReference>
<accession>A0A545UH03</accession>
<evidence type="ECO:0000256" key="11">
    <source>
        <dbReference type="PROSITE-ProRule" id="PRU01360"/>
    </source>
</evidence>
<dbReference type="InterPro" id="IPR037066">
    <property type="entry name" value="Plug_dom_sf"/>
</dbReference>
<keyword evidence="5 11" id="KW-0812">Transmembrane</keyword>
<keyword evidence="7 12" id="KW-0798">TonB box</keyword>
<dbReference type="GO" id="GO:0044718">
    <property type="term" value="P:siderophore transmembrane transport"/>
    <property type="evidence" value="ECO:0007669"/>
    <property type="project" value="TreeGrafter"/>
</dbReference>
<evidence type="ECO:0000256" key="5">
    <source>
        <dbReference type="ARBA" id="ARBA00022692"/>
    </source>
</evidence>
<reference evidence="16 17" key="1">
    <citation type="submission" date="2019-07" db="EMBL/GenBank/DDBJ databases">
        <title>Draft genome for Aliikangiella sp. M105.</title>
        <authorList>
            <person name="Wang G."/>
        </authorList>
    </citation>
    <scope>NUCLEOTIDE SEQUENCE [LARGE SCALE GENOMIC DNA]</scope>
    <source>
        <strain evidence="16 17">M105</strain>
    </source>
</reference>
<dbReference type="GO" id="GO:0015344">
    <property type="term" value="F:siderophore uptake transmembrane transporter activity"/>
    <property type="evidence" value="ECO:0007669"/>
    <property type="project" value="TreeGrafter"/>
</dbReference>
<dbReference type="Pfam" id="PF07715">
    <property type="entry name" value="Plug"/>
    <property type="match status" value="1"/>
</dbReference>
<name>A0A545UH03_9GAMM</name>
<dbReference type="CDD" id="cd01347">
    <property type="entry name" value="ligand_gated_channel"/>
    <property type="match status" value="1"/>
</dbReference>
<keyword evidence="9 16" id="KW-0675">Receptor</keyword>
<comment type="caution">
    <text evidence="16">The sequence shown here is derived from an EMBL/GenBank/DDBJ whole genome shotgun (WGS) entry which is preliminary data.</text>
</comment>
<dbReference type="SUPFAM" id="SSF56935">
    <property type="entry name" value="Porins"/>
    <property type="match status" value="1"/>
</dbReference>
<evidence type="ECO:0000256" key="6">
    <source>
        <dbReference type="ARBA" id="ARBA00022729"/>
    </source>
</evidence>
<keyword evidence="17" id="KW-1185">Reference proteome</keyword>
<evidence type="ECO:0000256" key="13">
    <source>
        <dbReference type="SAM" id="SignalP"/>
    </source>
</evidence>
<dbReference type="InterPro" id="IPR036942">
    <property type="entry name" value="Beta-barrel_TonB_sf"/>
</dbReference>
<keyword evidence="8 11" id="KW-0472">Membrane</keyword>
<dbReference type="AlphaFoldDB" id="A0A545UH03"/>
<organism evidence="16 17">
    <name type="scientific">Aliikangiella coralliicola</name>
    <dbReference type="NCBI Taxonomy" id="2592383"/>
    <lineage>
        <taxon>Bacteria</taxon>
        <taxon>Pseudomonadati</taxon>
        <taxon>Pseudomonadota</taxon>
        <taxon>Gammaproteobacteria</taxon>
        <taxon>Oceanospirillales</taxon>
        <taxon>Pleioneaceae</taxon>
        <taxon>Aliikangiella</taxon>
    </lineage>
</organism>
<keyword evidence="6 13" id="KW-0732">Signal</keyword>
<comment type="similarity">
    <text evidence="2">Belongs to the TonB-dependent receptor family. Hemoglobin/haptoglobin binding protein subfamily.</text>
</comment>
<evidence type="ECO:0000259" key="14">
    <source>
        <dbReference type="Pfam" id="PF00593"/>
    </source>
</evidence>
<dbReference type="GO" id="GO:0009279">
    <property type="term" value="C:cell outer membrane"/>
    <property type="evidence" value="ECO:0007669"/>
    <property type="project" value="UniProtKB-SubCell"/>
</dbReference>